<proteinExistence type="predicted"/>
<evidence type="ECO:0000313" key="2">
    <source>
        <dbReference type="Proteomes" id="UP000185936"/>
    </source>
</evidence>
<protein>
    <submittedName>
        <fullName evidence="1">Uncharacterized protein</fullName>
    </submittedName>
</protein>
<organism evidence="1 2">
    <name type="scientific">Natronorubrum thiooxidans</name>
    <dbReference type="NCBI Taxonomy" id="308853"/>
    <lineage>
        <taxon>Archaea</taxon>
        <taxon>Methanobacteriati</taxon>
        <taxon>Methanobacteriota</taxon>
        <taxon>Stenosarchaea group</taxon>
        <taxon>Halobacteria</taxon>
        <taxon>Halobacteriales</taxon>
        <taxon>Natrialbaceae</taxon>
        <taxon>Natronorubrum</taxon>
    </lineage>
</organism>
<dbReference type="Proteomes" id="UP000185936">
    <property type="component" value="Unassembled WGS sequence"/>
</dbReference>
<accession>A0A1N7H708</accession>
<name>A0A1N7H708_9EURY</name>
<gene>
    <name evidence="1" type="ORF">SAMN05421752_12818</name>
</gene>
<sequence>MTAICRSNALTERDETAELSSRTLPHVVLAQQAVISVEIHNY</sequence>
<reference evidence="2" key="1">
    <citation type="submission" date="2017-01" db="EMBL/GenBank/DDBJ databases">
        <authorList>
            <person name="Varghese N."/>
            <person name="Submissions S."/>
        </authorList>
    </citation>
    <scope>NUCLEOTIDE SEQUENCE [LARGE SCALE GENOMIC DNA]</scope>
    <source>
        <strain evidence="2">type strain: HArc-</strain>
    </source>
</reference>
<dbReference type="EMBL" id="FTNR01000028">
    <property type="protein sequence ID" value="SIS20646.1"/>
    <property type="molecule type" value="Genomic_DNA"/>
</dbReference>
<dbReference type="STRING" id="308853.SAMN05421752_12818"/>
<evidence type="ECO:0000313" key="1">
    <source>
        <dbReference type="EMBL" id="SIS20646.1"/>
    </source>
</evidence>
<dbReference type="AlphaFoldDB" id="A0A1N7H708"/>
<keyword evidence="2" id="KW-1185">Reference proteome</keyword>